<evidence type="ECO:0000313" key="2">
    <source>
        <dbReference type="EMBL" id="EZH74090.1"/>
    </source>
</evidence>
<dbReference type="InterPro" id="IPR001466">
    <property type="entry name" value="Beta-lactam-related"/>
</dbReference>
<organism evidence="2 3">
    <name type="scientific">Aquimarina atlantica</name>
    <dbReference type="NCBI Taxonomy" id="1317122"/>
    <lineage>
        <taxon>Bacteria</taxon>
        <taxon>Pseudomonadati</taxon>
        <taxon>Bacteroidota</taxon>
        <taxon>Flavobacteriia</taxon>
        <taxon>Flavobacteriales</taxon>
        <taxon>Flavobacteriaceae</taxon>
        <taxon>Aquimarina</taxon>
    </lineage>
</organism>
<dbReference type="Pfam" id="PF00144">
    <property type="entry name" value="Beta-lactamase"/>
    <property type="match status" value="1"/>
</dbReference>
<dbReference type="STRING" id="1317122.ATO12_14540"/>
<dbReference type="RefSeq" id="WP_034241606.1">
    <property type="nucleotide sequence ID" value="NZ_AQRA01000004.1"/>
</dbReference>
<dbReference type="PANTHER" id="PTHR46825:SF8">
    <property type="entry name" value="BETA-LACTAMASE-RELATED"/>
    <property type="match status" value="1"/>
</dbReference>
<evidence type="ECO:0000259" key="1">
    <source>
        <dbReference type="Pfam" id="PF00144"/>
    </source>
</evidence>
<dbReference type="Gene3D" id="3.40.710.10">
    <property type="entry name" value="DD-peptidase/beta-lactamase superfamily"/>
    <property type="match status" value="1"/>
</dbReference>
<dbReference type="InterPro" id="IPR050491">
    <property type="entry name" value="AmpC-like"/>
</dbReference>
<dbReference type="AlphaFoldDB" id="A0A023BVU4"/>
<evidence type="ECO:0000313" key="3">
    <source>
        <dbReference type="Proteomes" id="UP000023541"/>
    </source>
</evidence>
<sequence length="351" mass="39789">MKIIISVIILLVSGQLAFGQSREKKIDSICQAIQNKNPKVGISIGFIDNGKEYFINYGEISRESDLKVDENTVYEIGSITKLLTANLIVQAQDEGKLKVDDFIDNYLPKEYILSEKLKGKLKISDLASHQSGLPDFDFGKLIKLNPKQPLNIKKETIHSIINDSTKLSDYGNYRYSNISYVLMGIMLENIYSKSFDKLIKEKILVPSKMNNTLTTDFNVKNKVIGYDINGVQQDYFVWNSLFASAGLLKSNTFDMSKLLKTLLSNKGKIGKATSVTEKTFYKNTLMEIGFGQEIERNGNDTFFYKAGDTFSCSSIFAYDKKSNWGIVIMINHKNSDLIRELINTIYEQVLR</sequence>
<dbReference type="SUPFAM" id="SSF56601">
    <property type="entry name" value="beta-lactamase/transpeptidase-like"/>
    <property type="match status" value="1"/>
</dbReference>
<gene>
    <name evidence="2" type="ORF">ATO12_14540</name>
</gene>
<dbReference type="EMBL" id="AQRA01000004">
    <property type="protein sequence ID" value="EZH74090.1"/>
    <property type="molecule type" value="Genomic_DNA"/>
</dbReference>
<dbReference type="eggNOG" id="COG1680">
    <property type="taxonomic scope" value="Bacteria"/>
</dbReference>
<dbReference type="OrthoDB" id="9793489at2"/>
<keyword evidence="3" id="KW-1185">Reference proteome</keyword>
<accession>A0A023BVU4</accession>
<proteinExistence type="predicted"/>
<feature type="domain" description="Beta-lactamase-related" evidence="1">
    <location>
        <begin position="39"/>
        <end position="335"/>
    </location>
</feature>
<comment type="caution">
    <text evidence="2">The sequence shown here is derived from an EMBL/GenBank/DDBJ whole genome shotgun (WGS) entry which is preliminary data.</text>
</comment>
<dbReference type="PANTHER" id="PTHR46825">
    <property type="entry name" value="D-ALANYL-D-ALANINE-CARBOXYPEPTIDASE/ENDOPEPTIDASE AMPH"/>
    <property type="match status" value="1"/>
</dbReference>
<name>A0A023BVU4_9FLAO</name>
<protein>
    <submittedName>
        <fullName evidence="2">Beta-lactamase</fullName>
    </submittedName>
</protein>
<dbReference type="Proteomes" id="UP000023541">
    <property type="component" value="Unassembled WGS sequence"/>
</dbReference>
<reference evidence="2 3" key="1">
    <citation type="submission" date="2014-04" db="EMBL/GenBank/DDBJ databases">
        <title>Aquimarina sp. 22II-S11-z7 Genome Sequencing.</title>
        <authorList>
            <person name="Lai Q."/>
        </authorList>
    </citation>
    <scope>NUCLEOTIDE SEQUENCE [LARGE SCALE GENOMIC DNA]</scope>
    <source>
        <strain evidence="2 3">22II-S11-z7</strain>
    </source>
</reference>
<dbReference type="InterPro" id="IPR012338">
    <property type="entry name" value="Beta-lactam/transpept-like"/>
</dbReference>